<feature type="region of interest" description="Disordered" evidence="1">
    <location>
        <begin position="42"/>
        <end position="92"/>
    </location>
</feature>
<protein>
    <submittedName>
        <fullName evidence="2">Uncharacterized protein</fullName>
    </submittedName>
</protein>
<dbReference type="AlphaFoldDB" id="A0A448WSC3"/>
<evidence type="ECO:0000313" key="2">
    <source>
        <dbReference type="EMBL" id="VEL19055.1"/>
    </source>
</evidence>
<dbReference type="Proteomes" id="UP000784294">
    <property type="component" value="Unassembled WGS sequence"/>
</dbReference>
<dbReference type="EMBL" id="CAAALY010039849">
    <property type="protein sequence ID" value="VEL19055.1"/>
    <property type="molecule type" value="Genomic_DNA"/>
</dbReference>
<evidence type="ECO:0000313" key="3">
    <source>
        <dbReference type="Proteomes" id="UP000784294"/>
    </source>
</evidence>
<comment type="caution">
    <text evidence="2">The sequence shown here is derived from an EMBL/GenBank/DDBJ whole genome shotgun (WGS) entry which is preliminary data.</text>
</comment>
<keyword evidence="3" id="KW-1185">Reference proteome</keyword>
<reference evidence="2" key="1">
    <citation type="submission" date="2018-11" db="EMBL/GenBank/DDBJ databases">
        <authorList>
            <consortium name="Pathogen Informatics"/>
        </authorList>
    </citation>
    <scope>NUCLEOTIDE SEQUENCE</scope>
</reference>
<proteinExistence type="predicted"/>
<accession>A0A448WSC3</accession>
<feature type="compositionally biased region" description="Basic and acidic residues" evidence="1">
    <location>
        <begin position="63"/>
        <end position="76"/>
    </location>
</feature>
<sequence>MPKYIRTSDEISAGTLGRMLKEGISEVVLTVYKLELFPNINKRRHQPTSVHKDAASQPTARSEGPHARSGRQDKYGWHGLNYDPGDWLEETR</sequence>
<gene>
    <name evidence="2" type="ORF">PXEA_LOCUS12495</name>
</gene>
<evidence type="ECO:0000256" key="1">
    <source>
        <dbReference type="SAM" id="MobiDB-lite"/>
    </source>
</evidence>
<name>A0A448WSC3_9PLAT</name>
<organism evidence="2 3">
    <name type="scientific">Protopolystoma xenopodis</name>
    <dbReference type="NCBI Taxonomy" id="117903"/>
    <lineage>
        <taxon>Eukaryota</taxon>
        <taxon>Metazoa</taxon>
        <taxon>Spiralia</taxon>
        <taxon>Lophotrochozoa</taxon>
        <taxon>Platyhelminthes</taxon>
        <taxon>Monogenea</taxon>
        <taxon>Polyopisthocotylea</taxon>
        <taxon>Polystomatidea</taxon>
        <taxon>Polystomatidae</taxon>
        <taxon>Protopolystoma</taxon>
    </lineage>
</organism>